<dbReference type="RefSeq" id="WP_310273536.1">
    <property type="nucleotide sequence ID" value="NZ_JAVDWR010000001.1"/>
</dbReference>
<keyword evidence="5" id="KW-0964">Secreted</keyword>
<feature type="domain" description="Flagellar hook-associated protein 2 C-terminal" evidence="7">
    <location>
        <begin position="229"/>
        <end position="469"/>
    </location>
</feature>
<evidence type="ECO:0000256" key="3">
    <source>
        <dbReference type="ARBA" id="ARBA00023054"/>
    </source>
</evidence>
<evidence type="ECO:0000259" key="7">
    <source>
        <dbReference type="Pfam" id="PF07195"/>
    </source>
</evidence>
<evidence type="ECO:0000259" key="6">
    <source>
        <dbReference type="Pfam" id="PF02465"/>
    </source>
</evidence>
<reference evidence="8 9" key="1">
    <citation type="submission" date="2023-07" db="EMBL/GenBank/DDBJ databases">
        <title>Sorghum-associated microbial communities from plants grown in Nebraska, USA.</title>
        <authorList>
            <person name="Schachtman D."/>
        </authorList>
    </citation>
    <scope>NUCLEOTIDE SEQUENCE [LARGE SCALE GENOMIC DNA]</scope>
    <source>
        <strain evidence="8 9">4138</strain>
    </source>
</reference>
<comment type="subunit">
    <text evidence="2 5">Homopentamer.</text>
</comment>
<keyword evidence="8" id="KW-0966">Cell projection</keyword>
<dbReference type="Pfam" id="PF07195">
    <property type="entry name" value="FliD_C"/>
    <property type="match status" value="1"/>
</dbReference>
<organism evidence="8 9">
    <name type="scientific">Rheinheimera soli</name>
    <dbReference type="NCBI Taxonomy" id="443616"/>
    <lineage>
        <taxon>Bacteria</taxon>
        <taxon>Pseudomonadati</taxon>
        <taxon>Pseudomonadota</taxon>
        <taxon>Gammaproteobacteria</taxon>
        <taxon>Chromatiales</taxon>
        <taxon>Chromatiaceae</taxon>
        <taxon>Rheinheimera</taxon>
    </lineage>
</organism>
<dbReference type="InterPro" id="IPR003481">
    <property type="entry name" value="FliD_N"/>
</dbReference>
<evidence type="ECO:0000313" key="9">
    <source>
        <dbReference type="Proteomes" id="UP001257909"/>
    </source>
</evidence>
<keyword evidence="8" id="KW-0282">Flagellum</keyword>
<comment type="function">
    <text evidence="5">Required for morphogenesis and for the elongation of the flagellar filament by facilitating polymerization of the flagellin monomers at the tip of growing filament. Forms a capping structure, which prevents flagellin subunits (transported through the central channel of the flagellum) from leaking out without polymerization at the distal end.</text>
</comment>
<dbReference type="InterPro" id="IPR010810">
    <property type="entry name" value="Flagellin_hook_IN_motif"/>
</dbReference>
<keyword evidence="4 5" id="KW-0975">Bacterial flagellum</keyword>
<feature type="domain" description="Flagellar hook-associated protein 2 N-terminal" evidence="6">
    <location>
        <begin position="10"/>
        <end position="109"/>
    </location>
</feature>
<proteinExistence type="inferred from homology"/>
<dbReference type="PANTHER" id="PTHR30288:SF0">
    <property type="entry name" value="FLAGELLAR HOOK-ASSOCIATED PROTEIN 2"/>
    <property type="match status" value="1"/>
</dbReference>
<comment type="caution">
    <text evidence="8">The sequence shown here is derived from an EMBL/GenBank/DDBJ whole genome shotgun (WGS) entry which is preliminary data.</text>
</comment>
<keyword evidence="9" id="KW-1185">Reference proteome</keyword>
<comment type="similarity">
    <text evidence="1 5">Belongs to the FliD family.</text>
</comment>
<protein>
    <recommendedName>
        <fullName evidence="5">Flagellar hook-associated protein 2</fullName>
        <shortName evidence="5">HAP2</shortName>
    </recommendedName>
    <alternativeName>
        <fullName evidence="5">Flagellar cap protein</fullName>
    </alternativeName>
</protein>
<evidence type="ECO:0000256" key="5">
    <source>
        <dbReference type="RuleBase" id="RU362066"/>
    </source>
</evidence>
<keyword evidence="3" id="KW-0175">Coiled coil</keyword>
<evidence type="ECO:0000256" key="2">
    <source>
        <dbReference type="ARBA" id="ARBA00011255"/>
    </source>
</evidence>
<evidence type="ECO:0000313" key="8">
    <source>
        <dbReference type="EMBL" id="MDR7119202.1"/>
    </source>
</evidence>
<keyword evidence="8" id="KW-0969">Cilium</keyword>
<dbReference type="PANTHER" id="PTHR30288">
    <property type="entry name" value="FLAGELLAR CAP/ASSEMBLY PROTEIN FLID"/>
    <property type="match status" value="1"/>
</dbReference>
<dbReference type="InterPro" id="IPR040026">
    <property type="entry name" value="FliD"/>
</dbReference>
<dbReference type="EMBL" id="JAVDWR010000001">
    <property type="protein sequence ID" value="MDR7119202.1"/>
    <property type="molecule type" value="Genomic_DNA"/>
</dbReference>
<dbReference type="Pfam" id="PF07196">
    <property type="entry name" value="Flagellin_IN"/>
    <property type="match status" value="1"/>
</dbReference>
<dbReference type="Proteomes" id="UP001257909">
    <property type="component" value="Unassembled WGS sequence"/>
</dbReference>
<dbReference type="InterPro" id="IPR010809">
    <property type="entry name" value="FliD_C"/>
</dbReference>
<name>A0ABU1VU33_9GAMM</name>
<gene>
    <name evidence="8" type="ORF">J2W69_000117</name>
</gene>
<evidence type="ECO:0000256" key="1">
    <source>
        <dbReference type="ARBA" id="ARBA00009764"/>
    </source>
</evidence>
<accession>A0ABU1VU33</accession>
<sequence length="487" mass="51570">MAIRSLGAASGLDLESLVSQLVTVERNSKVSRLDTTKKGLDSSLSAFGKLKSALTKFKDAVTAMGDDKLKARTTVIKQPTETKTYLEAKSSSTAAAGNFDIKVKSLATGSRIESADEAYTSASAVVSTTAGKLTFSADGKNFDVNVTAGMTLDQFRKAVNNASGNFGVSANIINAGENVGTKLVLTSSVTGLGNGLKITNDNADLDSLSTRAFGNDTDGSGGLGEAIAAGNAEVVIDGISVFSKNNTFTNAIQDTELTVLAVTPDDNNATLTIATDKKAAEDKIKAFMDAYNGLLTEVNSLTKNRTIGDDGKTVVSEGGALTSDPMVRSIMSQVTKTLGSAFSSGGNSLNNLYALGITFNDQGKMEISSARLYGADSGRQRFDNALENNYDKIADLFGASGGITKSLDKVISQFTDRDGLLVNKENSLKDQLKKNSKDREAFERYIVSYEETLRQRYGALDSTLGQLQSTSSYLVQQLANLPNYSRR</sequence>
<comment type="subcellular location">
    <subcellularLocation>
        <location evidence="5">Secreted</location>
    </subcellularLocation>
    <subcellularLocation>
        <location evidence="5">Bacterial flagellum</location>
    </subcellularLocation>
</comment>
<dbReference type="Pfam" id="PF02465">
    <property type="entry name" value="FliD_N"/>
    <property type="match status" value="1"/>
</dbReference>
<evidence type="ECO:0000256" key="4">
    <source>
        <dbReference type="ARBA" id="ARBA00023143"/>
    </source>
</evidence>